<feature type="compositionally biased region" description="Low complexity" evidence="1">
    <location>
        <begin position="1"/>
        <end position="21"/>
    </location>
</feature>
<dbReference type="AlphaFoldDB" id="A0A8X7SX82"/>
<feature type="region of interest" description="Disordered" evidence="1">
    <location>
        <begin position="1"/>
        <end position="32"/>
    </location>
</feature>
<protein>
    <submittedName>
        <fullName evidence="2">Uncharacterized protein</fullName>
    </submittedName>
</protein>
<name>A0A8X7SX82_9BASI</name>
<gene>
    <name evidence="2" type="ORF">A4X06_0g3999</name>
</gene>
<sequence>MSAAAGAAAAPGPPIAVQAAGQVPNPDPPAFSPAQIELAQQLRENSTAWLQEQAQHGLSKNERHGALEMAYSILLTEDMGPKDALEAAVDQILKRRQLTDQMGVHLCPSSPSTSRITQPAKKRKRARSPGRKKGKKRSSKAKKKKGKTTAKGK</sequence>
<keyword evidence="3" id="KW-1185">Reference proteome</keyword>
<dbReference type="Proteomes" id="UP000077684">
    <property type="component" value="Unassembled WGS sequence"/>
</dbReference>
<feature type="non-terminal residue" evidence="2">
    <location>
        <position position="153"/>
    </location>
</feature>
<dbReference type="EMBL" id="LWDE02000398">
    <property type="protein sequence ID" value="KAE8248040.1"/>
    <property type="molecule type" value="Genomic_DNA"/>
</dbReference>
<feature type="region of interest" description="Disordered" evidence="1">
    <location>
        <begin position="100"/>
        <end position="153"/>
    </location>
</feature>
<evidence type="ECO:0000313" key="3">
    <source>
        <dbReference type="Proteomes" id="UP000077684"/>
    </source>
</evidence>
<feature type="compositionally biased region" description="Basic residues" evidence="1">
    <location>
        <begin position="120"/>
        <end position="153"/>
    </location>
</feature>
<evidence type="ECO:0000256" key="1">
    <source>
        <dbReference type="SAM" id="MobiDB-lite"/>
    </source>
</evidence>
<evidence type="ECO:0000313" key="2">
    <source>
        <dbReference type="EMBL" id="KAE8248040.1"/>
    </source>
</evidence>
<reference evidence="2" key="1">
    <citation type="submission" date="2016-04" db="EMBL/GenBank/DDBJ databases">
        <authorList>
            <person name="Nguyen H.D."/>
            <person name="Samba Siva P."/>
            <person name="Cullis J."/>
            <person name="Levesque C.A."/>
            <person name="Hambleton S."/>
        </authorList>
    </citation>
    <scope>NUCLEOTIDE SEQUENCE</scope>
    <source>
        <strain evidence="2">DAOMC 236426</strain>
    </source>
</reference>
<comment type="caution">
    <text evidence="2">The sequence shown here is derived from an EMBL/GenBank/DDBJ whole genome shotgun (WGS) entry which is preliminary data.</text>
</comment>
<proteinExistence type="predicted"/>
<accession>A0A8X7SX82</accession>
<organism evidence="2 3">
    <name type="scientific">Tilletia controversa</name>
    <name type="common">dwarf bunt fungus</name>
    <dbReference type="NCBI Taxonomy" id="13291"/>
    <lineage>
        <taxon>Eukaryota</taxon>
        <taxon>Fungi</taxon>
        <taxon>Dikarya</taxon>
        <taxon>Basidiomycota</taxon>
        <taxon>Ustilaginomycotina</taxon>
        <taxon>Exobasidiomycetes</taxon>
        <taxon>Tilletiales</taxon>
        <taxon>Tilletiaceae</taxon>
        <taxon>Tilletia</taxon>
    </lineage>
</organism>
<reference evidence="2" key="2">
    <citation type="journal article" date="2019" name="IMA Fungus">
        <title>Genome sequencing and comparison of five Tilletia species to identify candidate genes for the detection of regulated species infecting wheat.</title>
        <authorList>
            <person name="Nguyen H.D.T."/>
            <person name="Sultana T."/>
            <person name="Kesanakurti P."/>
            <person name="Hambleton S."/>
        </authorList>
    </citation>
    <scope>NUCLEOTIDE SEQUENCE</scope>
    <source>
        <strain evidence="2">DAOMC 236426</strain>
    </source>
</reference>